<protein>
    <recommendedName>
        <fullName evidence="4">DUF4913 domain-containing protein</fullName>
    </recommendedName>
</protein>
<evidence type="ECO:0008006" key="4">
    <source>
        <dbReference type="Google" id="ProtNLM"/>
    </source>
</evidence>
<name>A0A1H4I7W8_9MICC</name>
<dbReference type="AlphaFoldDB" id="A0A1H4I7W8"/>
<sequence>MDSTDKSSDAWEGDNFPAPDTGVGADSWDATAEAPGEGMPLDWMDPNSGPDHLGVRWRDIDTSDVGDAWTDLRAWVDWWITEYRIPASVVPACWFEHADITAELYAARCSEYKVWEEAAPGLAPMTIWHYHLPLLKSRLAEFTAARASCLQGKHVPDEPVSRAYDEQLWEARRRRRTTTEHIEREEQLKRWRVMDQDTVVEDFAVAGRKEWAPSPTTARIAATTLADGALVEITHDQDRPPHLEESTDSGTSWTRREAAEET</sequence>
<gene>
    <name evidence="2" type="ORF">SAMN04489745_0106</name>
</gene>
<feature type="region of interest" description="Disordered" evidence="1">
    <location>
        <begin position="1"/>
        <end position="42"/>
    </location>
</feature>
<dbReference type="RefSeq" id="WP_066217193.1">
    <property type="nucleotide sequence ID" value="NZ_FNSN01000002.1"/>
</dbReference>
<reference evidence="2 3" key="1">
    <citation type="submission" date="2016-10" db="EMBL/GenBank/DDBJ databases">
        <authorList>
            <person name="de Groot N.N."/>
        </authorList>
    </citation>
    <scope>NUCLEOTIDE SEQUENCE [LARGE SCALE GENOMIC DNA]</scope>
    <source>
        <strain evidence="2 3">DSM 10495</strain>
    </source>
</reference>
<dbReference type="Proteomes" id="UP000182652">
    <property type="component" value="Unassembled WGS sequence"/>
</dbReference>
<organism evidence="2 3">
    <name type="scientific">Arthrobacter woluwensis</name>
    <dbReference type="NCBI Taxonomy" id="156980"/>
    <lineage>
        <taxon>Bacteria</taxon>
        <taxon>Bacillati</taxon>
        <taxon>Actinomycetota</taxon>
        <taxon>Actinomycetes</taxon>
        <taxon>Micrococcales</taxon>
        <taxon>Micrococcaceae</taxon>
        <taxon>Arthrobacter</taxon>
    </lineage>
</organism>
<feature type="compositionally biased region" description="Basic and acidic residues" evidence="1">
    <location>
        <begin position="233"/>
        <end position="245"/>
    </location>
</feature>
<keyword evidence="3" id="KW-1185">Reference proteome</keyword>
<evidence type="ECO:0000313" key="2">
    <source>
        <dbReference type="EMBL" id="SEB30071.1"/>
    </source>
</evidence>
<accession>A0A1H4I7W8</accession>
<proteinExistence type="predicted"/>
<evidence type="ECO:0000313" key="3">
    <source>
        <dbReference type="Proteomes" id="UP000182652"/>
    </source>
</evidence>
<evidence type="ECO:0000256" key="1">
    <source>
        <dbReference type="SAM" id="MobiDB-lite"/>
    </source>
</evidence>
<feature type="region of interest" description="Disordered" evidence="1">
    <location>
        <begin position="233"/>
        <end position="262"/>
    </location>
</feature>
<dbReference type="STRING" id="156980.SAMN04489745_0106"/>
<dbReference type="EMBL" id="FNSN01000002">
    <property type="protein sequence ID" value="SEB30071.1"/>
    <property type="molecule type" value="Genomic_DNA"/>
</dbReference>